<dbReference type="InterPro" id="IPR024072">
    <property type="entry name" value="DHFR-like_dom_sf"/>
</dbReference>
<accession>A0ABW4TLU9</accession>
<reference evidence="6" key="1">
    <citation type="journal article" date="2019" name="Int. J. Syst. Evol. Microbiol.">
        <title>The Global Catalogue of Microorganisms (GCM) 10K type strain sequencing project: providing services to taxonomists for standard genome sequencing and annotation.</title>
        <authorList>
            <consortium name="The Broad Institute Genomics Platform"/>
            <consortium name="The Broad Institute Genome Sequencing Center for Infectious Disease"/>
            <person name="Wu L."/>
            <person name="Ma J."/>
        </authorList>
    </citation>
    <scope>NUCLEOTIDE SEQUENCE [LARGE SCALE GENOMIC DNA]</scope>
    <source>
        <strain evidence="6">CGMCC 1.12477</strain>
    </source>
</reference>
<dbReference type="InterPro" id="IPR002734">
    <property type="entry name" value="RibDG_C"/>
</dbReference>
<evidence type="ECO:0000256" key="2">
    <source>
        <dbReference type="ARBA" id="ARBA00022857"/>
    </source>
</evidence>
<dbReference type="Proteomes" id="UP001597351">
    <property type="component" value="Unassembled WGS sequence"/>
</dbReference>
<dbReference type="SUPFAM" id="SSF53597">
    <property type="entry name" value="Dihydrofolate reductase-like"/>
    <property type="match status" value="1"/>
</dbReference>
<comment type="pathway">
    <text evidence="1">Cofactor biosynthesis; riboflavin biosynthesis.</text>
</comment>
<evidence type="ECO:0000256" key="1">
    <source>
        <dbReference type="ARBA" id="ARBA00005104"/>
    </source>
</evidence>
<protein>
    <submittedName>
        <fullName evidence="5">RibD family protein</fullName>
    </submittedName>
</protein>
<dbReference type="PANTHER" id="PTHR38011">
    <property type="entry name" value="DIHYDROFOLATE REDUCTASE FAMILY PROTEIN (AFU_ORTHOLOGUE AFUA_8G06820)"/>
    <property type="match status" value="1"/>
</dbReference>
<keyword evidence="3" id="KW-0560">Oxidoreductase</keyword>
<dbReference type="Pfam" id="PF01872">
    <property type="entry name" value="RibD_C"/>
    <property type="match status" value="1"/>
</dbReference>
<proteinExistence type="predicted"/>
<evidence type="ECO:0000259" key="4">
    <source>
        <dbReference type="Pfam" id="PF01872"/>
    </source>
</evidence>
<dbReference type="Gene3D" id="3.40.430.10">
    <property type="entry name" value="Dihydrofolate Reductase, subunit A"/>
    <property type="match status" value="1"/>
</dbReference>
<keyword evidence="6" id="KW-1185">Reference proteome</keyword>
<feature type="domain" description="Bacterial bifunctional deaminase-reductase C-terminal" evidence="4">
    <location>
        <begin position="9"/>
        <end position="214"/>
    </location>
</feature>
<dbReference type="RefSeq" id="WP_343917511.1">
    <property type="nucleotide sequence ID" value="NZ_BAAAJT010000002.1"/>
</dbReference>
<dbReference type="EMBL" id="JBHUGD010000003">
    <property type="protein sequence ID" value="MFD1946911.1"/>
    <property type="molecule type" value="Genomic_DNA"/>
</dbReference>
<evidence type="ECO:0000256" key="3">
    <source>
        <dbReference type="ARBA" id="ARBA00023002"/>
    </source>
</evidence>
<keyword evidence="2" id="KW-0521">NADP</keyword>
<name>A0ABW4TLU9_9ACTN</name>
<organism evidence="5 6">
    <name type="scientific">Nocardioides aestuarii</name>
    <dbReference type="NCBI Taxonomy" id="252231"/>
    <lineage>
        <taxon>Bacteria</taxon>
        <taxon>Bacillati</taxon>
        <taxon>Actinomycetota</taxon>
        <taxon>Actinomycetes</taxon>
        <taxon>Propionibacteriales</taxon>
        <taxon>Nocardioidaceae</taxon>
        <taxon>Nocardioides</taxon>
    </lineage>
</organism>
<dbReference type="PANTHER" id="PTHR38011:SF7">
    <property type="entry name" value="2,5-DIAMINO-6-RIBOSYLAMINO-4(3H)-PYRIMIDINONE 5'-PHOSPHATE REDUCTASE"/>
    <property type="match status" value="1"/>
</dbReference>
<evidence type="ECO:0000313" key="5">
    <source>
        <dbReference type="EMBL" id="MFD1946911.1"/>
    </source>
</evidence>
<comment type="caution">
    <text evidence="5">The sequence shown here is derived from an EMBL/GenBank/DDBJ whole genome shotgun (WGS) entry which is preliminary data.</text>
</comment>
<gene>
    <name evidence="5" type="ORF">ACFSDE_08905</name>
</gene>
<sequence>MAERPRTVASCSISLDGYLDAGGEERLVLSSAEDLRRVDGVRAWADAIMVGAATVRNDDPRLLVRDPELRRGRIEAGRSPSPTKVTLTRSGDLDPTNRFFTTGDVEKLVYCPPSVAARARRRLGSSATVVGLDRSTELAVVLDDLHRRGVRRLMVEGGGCLLTQLFTEDLVDELHLSVAPFFVGTSRGRRFVGDGEFPFNSCRRASLRRTTRLGDVVLLHYDLASAPAMRRAT</sequence>
<dbReference type="InterPro" id="IPR050765">
    <property type="entry name" value="Riboflavin_Biosynth_HTPR"/>
</dbReference>
<evidence type="ECO:0000313" key="6">
    <source>
        <dbReference type="Proteomes" id="UP001597351"/>
    </source>
</evidence>